<gene>
    <name evidence="3" type="ORF">C6P45_000264</name>
</gene>
<dbReference type="PRINTS" id="PR00250">
    <property type="entry name" value="GPCRSTE2"/>
</dbReference>
<keyword evidence="2" id="KW-0472">Membrane</keyword>
<dbReference type="PANTHER" id="PTHR28009:SF1">
    <property type="entry name" value="PHEROMONE ALPHA FACTOR RECEPTOR"/>
    <property type="match status" value="1"/>
</dbReference>
<proteinExistence type="predicted"/>
<dbReference type="Proteomes" id="UP000750334">
    <property type="component" value="Unassembled WGS sequence"/>
</dbReference>
<feature type="transmembrane region" description="Helical" evidence="2">
    <location>
        <begin position="161"/>
        <end position="182"/>
    </location>
</feature>
<dbReference type="InterPro" id="IPR000366">
    <property type="entry name" value="GPCR_STE2"/>
</dbReference>
<dbReference type="AlphaFoldDB" id="A0A9P6W6U0"/>
<keyword evidence="4" id="KW-1185">Reference proteome</keyword>
<feature type="transmembrane region" description="Helical" evidence="2">
    <location>
        <begin position="81"/>
        <end position="102"/>
    </location>
</feature>
<feature type="transmembrane region" description="Helical" evidence="2">
    <location>
        <begin position="202"/>
        <end position="223"/>
    </location>
</feature>
<protein>
    <recommendedName>
        <fullName evidence="5">Pheromone alpha factor receptor</fullName>
    </recommendedName>
</protein>
<organism evidence="3 4">
    <name type="scientific">Maudiozyma exigua</name>
    <name type="common">Yeast</name>
    <name type="synonym">Kazachstania exigua</name>
    <dbReference type="NCBI Taxonomy" id="34358"/>
    <lineage>
        <taxon>Eukaryota</taxon>
        <taxon>Fungi</taxon>
        <taxon>Dikarya</taxon>
        <taxon>Ascomycota</taxon>
        <taxon>Saccharomycotina</taxon>
        <taxon>Saccharomycetes</taxon>
        <taxon>Saccharomycetales</taxon>
        <taxon>Saccharomycetaceae</taxon>
        <taxon>Maudiozyma</taxon>
    </lineage>
</organism>
<feature type="compositionally biased region" description="Polar residues" evidence="1">
    <location>
        <begin position="358"/>
        <end position="368"/>
    </location>
</feature>
<feature type="region of interest" description="Disordered" evidence="1">
    <location>
        <begin position="358"/>
        <end position="387"/>
    </location>
</feature>
<name>A0A9P6W6U0_MAUEX</name>
<evidence type="ECO:0000313" key="4">
    <source>
        <dbReference type="Proteomes" id="UP000750334"/>
    </source>
</evidence>
<feature type="region of interest" description="Disordered" evidence="1">
    <location>
        <begin position="408"/>
        <end position="430"/>
    </location>
</feature>
<comment type="caution">
    <text evidence="3">The sequence shown here is derived from an EMBL/GenBank/DDBJ whole genome shotgun (WGS) entry which is preliminary data.</text>
</comment>
<accession>A0A9P6W6U0</accession>
<dbReference type="EMBL" id="PUHR01000105">
    <property type="protein sequence ID" value="KAG0666303.1"/>
    <property type="molecule type" value="Genomic_DNA"/>
</dbReference>
<reference evidence="3 4" key="1">
    <citation type="submission" date="2020-11" db="EMBL/GenBank/DDBJ databases">
        <title>Kefir isolates.</title>
        <authorList>
            <person name="Marcisauskas S."/>
            <person name="Kim Y."/>
            <person name="Blasche S."/>
        </authorList>
    </citation>
    <scope>NUCLEOTIDE SEQUENCE [LARGE SCALE GENOMIC DNA]</scope>
    <source>
        <strain evidence="3 4">OG2</strain>
    </source>
</reference>
<dbReference type="PANTHER" id="PTHR28009">
    <property type="entry name" value="PHEROMONE ALPHA FACTOR RECEPTOR"/>
    <property type="match status" value="1"/>
</dbReference>
<dbReference type="OrthoDB" id="5402633at2759"/>
<feature type="compositionally biased region" description="Basic and acidic residues" evidence="1">
    <location>
        <begin position="409"/>
        <end position="420"/>
    </location>
</feature>
<feature type="transmembrane region" description="Helical" evidence="2">
    <location>
        <begin position="124"/>
        <end position="149"/>
    </location>
</feature>
<evidence type="ECO:0008006" key="5">
    <source>
        <dbReference type="Google" id="ProtNLM"/>
    </source>
</evidence>
<feature type="compositionally biased region" description="Polar residues" evidence="1">
    <location>
        <begin position="421"/>
        <end position="430"/>
    </location>
</feature>
<dbReference type="GO" id="GO:0038038">
    <property type="term" value="C:G protein-coupled receptor homodimeric complex"/>
    <property type="evidence" value="ECO:0007669"/>
    <property type="project" value="TreeGrafter"/>
</dbReference>
<evidence type="ECO:0000256" key="1">
    <source>
        <dbReference type="SAM" id="MobiDB-lite"/>
    </source>
</evidence>
<dbReference type="GO" id="GO:0004932">
    <property type="term" value="F:mating-type factor pheromone receptor activity"/>
    <property type="evidence" value="ECO:0007669"/>
    <property type="project" value="InterPro"/>
</dbReference>
<keyword evidence="2" id="KW-1133">Transmembrane helix</keyword>
<dbReference type="CDD" id="cd14939">
    <property type="entry name" value="7tmD_STE2"/>
    <property type="match status" value="1"/>
</dbReference>
<dbReference type="InterPro" id="IPR027458">
    <property type="entry name" value="STE2_TM1-TM2_sf"/>
</dbReference>
<dbReference type="Gene3D" id="1.10.287.920">
    <property type="entry name" value="Pheromone alpha factor receptor"/>
    <property type="match status" value="1"/>
</dbReference>
<feature type="transmembrane region" description="Helical" evidence="2">
    <location>
        <begin position="275"/>
        <end position="295"/>
    </location>
</feature>
<feature type="transmembrane region" description="Helical" evidence="2">
    <location>
        <begin position="243"/>
        <end position="263"/>
    </location>
</feature>
<evidence type="ECO:0000313" key="3">
    <source>
        <dbReference type="EMBL" id="KAG0666303.1"/>
    </source>
</evidence>
<dbReference type="GO" id="GO:0000750">
    <property type="term" value="P:pheromone-dependent signal transduction involved in conjugation with cellular fusion"/>
    <property type="evidence" value="ECO:0007669"/>
    <property type="project" value="TreeGrafter"/>
</dbReference>
<keyword evidence="2" id="KW-0812">Transmembrane</keyword>
<sequence>MSAHPTISPLAYNSSYNPGDSLLTFTSIYGSDTDISFNEMQDLVNKKMREAIMFGVRCGAATLTIIIMWMMSKRKNTPISIINQVSLVLIVIHSAFYFRYLLSSISSLAYNMTGFPQVLNRNDIHVYGAASIFQVLLVASIELSLVFQIKVMFTGVTYKKIGYLALLISSCLGLTSVAMYFVTAIKSMITVYAGTPTNYAKYFNIATILLSSSINFMTFILVVKLLFALRSRRFLGLKQFDSLHILLIMTCQSLLVPSVLFILAYSLSANNGTDVLTTVATLLVVLSLPLSSLWATSNNNISNSQPMESDYSPEEGGFYPNYGNNNFGANSINSENNSNFKTKLRSFYPQSYSKFSSETLTPNGTTPRKTLDSGKSENSFDSASNNEKLPLSQVNYAIYHDASISNSSTKEKMLERHSTKESQLSYSIYTPNTLADEEARKFWRSETNDTEK</sequence>
<evidence type="ECO:0000256" key="2">
    <source>
        <dbReference type="SAM" id="Phobius"/>
    </source>
</evidence>
<feature type="transmembrane region" description="Helical" evidence="2">
    <location>
        <begin position="51"/>
        <end position="69"/>
    </location>
</feature>
<feature type="compositionally biased region" description="Polar residues" evidence="1">
    <location>
        <begin position="376"/>
        <end position="387"/>
    </location>
</feature>
<dbReference type="Pfam" id="PF02116">
    <property type="entry name" value="STE2"/>
    <property type="match status" value="1"/>
</dbReference>